<dbReference type="GO" id="GO:0005506">
    <property type="term" value="F:iron ion binding"/>
    <property type="evidence" value="ECO:0007669"/>
    <property type="project" value="InterPro"/>
</dbReference>
<dbReference type="Proteomes" id="UP000249619">
    <property type="component" value="Unassembled WGS sequence"/>
</dbReference>
<dbReference type="PROSITE" id="PS00122">
    <property type="entry name" value="CARBOXYLESTERASE_B_1"/>
    <property type="match status" value="1"/>
</dbReference>
<dbReference type="GO" id="GO:0016787">
    <property type="term" value="F:hydrolase activity"/>
    <property type="evidence" value="ECO:0007669"/>
    <property type="project" value="UniProtKB-KW"/>
</dbReference>
<comment type="cofactor">
    <cofactor evidence="8">
        <name>heme</name>
        <dbReference type="ChEBI" id="CHEBI:30413"/>
    </cofactor>
</comment>
<dbReference type="FunFam" id="1.10.630.10:FF:000076">
    <property type="entry name" value="Cytochrome P450 monooxygenase"/>
    <property type="match status" value="1"/>
</dbReference>
<dbReference type="InterPro" id="IPR019826">
    <property type="entry name" value="Carboxylesterase_B_AS"/>
</dbReference>
<comment type="caution">
    <text evidence="10">The sequence shown here is derived from an EMBL/GenBank/DDBJ whole genome shotgun (WGS) entry which is preliminary data.</text>
</comment>
<evidence type="ECO:0000313" key="10">
    <source>
        <dbReference type="EMBL" id="RAR13436.1"/>
    </source>
</evidence>
<keyword evidence="8" id="KW-0479">Metal-binding</keyword>
<feature type="domain" description="Carboxylesterase type B" evidence="9">
    <location>
        <begin position="594"/>
        <end position="1082"/>
    </location>
</feature>
<keyword evidence="8" id="KW-0408">Iron</keyword>
<name>A0A364N845_STELY</name>
<dbReference type="InterPro" id="IPR001128">
    <property type="entry name" value="Cyt_P450"/>
</dbReference>
<sequence>MSLLGQLHLARWLVLVVAFAAYLANKYRKYRRLQAFPGPPSTGWFELLHIRAILNKSSQHWYKAVGDRYAGLAQVPADGATGAIVRVGPNELITSSPDLLAHMNAVRSPYTRGAWYYGSTRMEPGRDHVFSQLDEAKHTKRRQQMASGYSGKENLSLEPDIDENVLQLLDLIRSKYLSTDTQFKPMDLGVKIQYFTLDVISRIGFGRAFGDLKADADLDNYISSGKVGMSIMVYIAGLGLAPLLKWSPLAHLLGPSDKDKSGFGRMLAVARELIDSRLEKTTASRSDMLASFIRHGLTRDEIVTESLLQILAGSDTTATAIRATMLHLMTHHVVYRKLQAEIDAAVTSGDVAPGRQVVSDETLKQLPYLNAVVREGLRVHPPITDVAPKMVPEGGDIVAIDGREYFLPGGTNIGYNMLGVHHDQKIFGEDAGYFRPERWLLDEEVEVDRERLVAMRRTTEMIFGYGKYQCLGKPIAWLELRKAIFELLRHFDWSLATPEKPWKSANYIGIYLQDEIFLFFLKIAAPTSTTSHYPSGCLLTLANALLMFPRYNQGAIDRYKYQHVLRSRSYTFAMKLLKPSLAAVGFASLTAATSPVVHSDAGIYEGRYLPEFNQDLFLGVKFAPKPVRFAPAKLISNAPETYQNATQYGLDCKGYGSDTNNLVAGGWTKMGEDCLNLNIIKPRTNQTGLPVLLWIYGGGWQQGATSDPRYNMSYIVEQSVLNKKPVIGISINYRMAAFGFLYSEEVKAAGTENLGLLDQRLAMQWVNKHISAFGGDPAKVTIWGESAGAYSVGDHIAAYNGDNKGLFRAAILESGSAVGAPLNGTDWYQHMYDNLADSVGCADAENTLQCLRDVPYETIAPYGYQGLEWFHVIDGSFIPRYGQQSLREGKFVKIPLILGTNTDEGFGVNGVNTDTQAINQLVHSKRWNVNESVAETLLNLYPNDPALGEPYGWGNRTWPQYGLQYKRYQSIATDLTMYAPRRLLAQSMSDYVDDVYSYRWDAPKFNNTPDTIGVNHFSEIPFVFGNTEQQITPLGNSSENLALSKLVMRMWTAFAYDLDPNGHGVPGTPEWPSYADDSTNFVFRKDESYVETDDDRAEGVAFINSLVR</sequence>
<dbReference type="GO" id="GO:0016705">
    <property type="term" value="F:oxidoreductase activity, acting on paired donors, with incorporation or reduction of molecular oxygen"/>
    <property type="evidence" value="ECO:0007669"/>
    <property type="project" value="InterPro"/>
</dbReference>
<evidence type="ECO:0000256" key="8">
    <source>
        <dbReference type="PIRSR" id="PIRSR602401-1"/>
    </source>
</evidence>
<evidence type="ECO:0000256" key="6">
    <source>
        <dbReference type="ARBA" id="ARBA00068222"/>
    </source>
</evidence>
<dbReference type="GO" id="GO:0004497">
    <property type="term" value="F:monooxygenase activity"/>
    <property type="evidence" value="ECO:0007669"/>
    <property type="project" value="InterPro"/>
</dbReference>
<evidence type="ECO:0000256" key="2">
    <source>
        <dbReference type="ARBA" id="ARBA00005964"/>
    </source>
</evidence>
<dbReference type="InterPro" id="IPR002018">
    <property type="entry name" value="CarbesteraseB"/>
</dbReference>
<dbReference type="Pfam" id="PF00067">
    <property type="entry name" value="p450"/>
    <property type="match status" value="1"/>
</dbReference>
<keyword evidence="8" id="KW-0349">Heme</keyword>
<dbReference type="GO" id="GO:0020037">
    <property type="term" value="F:heme binding"/>
    <property type="evidence" value="ECO:0007669"/>
    <property type="project" value="InterPro"/>
</dbReference>
<dbReference type="SUPFAM" id="SSF53474">
    <property type="entry name" value="alpha/beta-Hydrolases"/>
    <property type="match status" value="1"/>
</dbReference>
<proteinExistence type="inferred from homology"/>
<dbReference type="PANTHER" id="PTHR11559">
    <property type="entry name" value="CARBOXYLESTERASE"/>
    <property type="match status" value="1"/>
</dbReference>
<evidence type="ECO:0000259" key="9">
    <source>
        <dbReference type="Pfam" id="PF00135"/>
    </source>
</evidence>
<comment type="pathway">
    <text evidence="1">Hormone biosynthesis.</text>
</comment>
<dbReference type="STRING" id="183478.A0A364N845"/>
<evidence type="ECO:0000256" key="3">
    <source>
        <dbReference type="ARBA" id="ARBA00022801"/>
    </source>
</evidence>
<protein>
    <recommendedName>
        <fullName evidence="6">Cytochrome P450 monooxygenase ABA1</fullName>
    </recommendedName>
    <alternativeName>
        <fullName evidence="7">Abscisic acid biosynthesis protein 1</fullName>
    </alternativeName>
    <alternativeName>
        <fullName evidence="5">Cytochrome P450 monooxygenase aba1</fullName>
    </alternativeName>
</protein>
<feature type="binding site" description="axial binding residue" evidence="8">
    <location>
        <position position="470"/>
    </location>
    <ligand>
        <name>heme</name>
        <dbReference type="ChEBI" id="CHEBI:30413"/>
    </ligand>
    <ligandPart>
        <name>Fe</name>
        <dbReference type="ChEBI" id="CHEBI:18248"/>
    </ligandPart>
</feature>
<dbReference type="AlphaFoldDB" id="A0A364N845"/>
<dbReference type="Gene3D" id="1.10.630.10">
    <property type="entry name" value="Cytochrome P450"/>
    <property type="match status" value="1"/>
</dbReference>
<evidence type="ECO:0000313" key="11">
    <source>
        <dbReference type="Proteomes" id="UP000249619"/>
    </source>
</evidence>
<evidence type="ECO:0000256" key="4">
    <source>
        <dbReference type="ARBA" id="ARBA00023026"/>
    </source>
</evidence>
<evidence type="ECO:0000256" key="7">
    <source>
        <dbReference type="ARBA" id="ARBA00079990"/>
    </source>
</evidence>
<dbReference type="SUPFAM" id="SSF48264">
    <property type="entry name" value="Cytochrome P450"/>
    <property type="match status" value="1"/>
</dbReference>
<organism evidence="10 11">
    <name type="scientific">Stemphylium lycopersici</name>
    <name type="common">Tomato gray leaf spot disease fungus</name>
    <name type="synonym">Thyrospora lycopersici</name>
    <dbReference type="NCBI Taxonomy" id="183478"/>
    <lineage>
        <taxon>Eukaryota</taxon>
        <taxon>Fungi</taxon>
        <taxon>Dikarya</taxon>
        <taxon>Ascomycota</taxon>
        <taxon>Pezizomycotina</taxon>
        <taxon>Dothideomycetes</taxon>
        <taxon>Pleosporomycetidae</taxon>
        <taxon>Pleosporales</taxon>
        <taxon>Pleosporineae</taxon>
        <taxon>Pleosporaceae</taxon>
        <taxon>Stemphylium</taxon>
    </lineage>
</organism>
<dbReference type="PRINTS" id="PR00385">
    <property type="entry name" value="P450"/>
</dbReference>
<dbReference type="PRINTS" id="PR00463">
    <property type="entry name" value="EP450I"/>
</dbReference>
<keyword evidence="11" id="KW-1185">Reference proteome</keyword>
<dbReference type="InterPro" id="IPR002401">
    <property type="entry name" value="Cyt_P450_E_grp-I"/>
</dbReference>
<gene>
    <name evidence="10" type="ORF">DDE83_003167</name>
</gene>
<reference evidence="11" key="1">
    <citation type="submission" date="2018-05" db="EMBL/GenBank/DDBJ databases">
        <title>Draft genome sequence of Stemphylium lycopersici strain CIDEFI 213.</title>
        <authorList>
            <person name="Medina R."/>
            <person name="Franco M.E.E."/>
            <person name="Lucentini C.G."/>
            <person name="Saparrat M.C.N."/>
            <person name="Balatti P.A."/>
        </authorList>
    </citation>
    <scope>NUCLEOTIDE SEQUENCE [LARGE SCALE GENOMIC DNA]</scope>
    <source>
        <strain evidence="11">CIDEFI 213</strain>
    </source>
</reference>
<comment type="similarity">
    <text evidence="2">Belongs to the type-B carboxylesterase/lipase family.</text>
</comment>
<dbReference type="CDD" id="cd11060">
    <property type="entry name" value="CYP57A1-like"/>
    <property type="match status" value="1"/>
</dbReference>
<accession>A0A364N845</accession>
<dbReference type="InterPro" id="IPR036396">
    <property type="entry name" value="Cyt_P450_sf"/>
</dbReference>
<dbReference type="Gene3D" id="3.40.50.1820">
    <property type="entry name" value="alpha/beta hydrolase"/>
    <property type="match status" value="1"/>
</dbReference>
<dbReference type="InterPro" id="IPR050309">
    <property type="entry name" value="Type-B_Carboxylest/Lipase"/>
</dbReference>
<evidence type="ECO:0000256" key="1">
    <source>
        <dbReference type="ARBA" id="ARBA00004972"/>
    </source>
</evidence>
<evidence type="ECO:0000256" key="5">
    <source>
        <dbReference type="ARBA" id="ARBA00067672"/>
    </source>
</evidence>
<keyword evidence="4" id="KW-0843">Virulence</keyword>
<dbReference type="Pfam" id="PF00135">
    <property type="entry name" value="COesterase"/>
    <property type="match status" value="1"/>
</dbReference>
<dbReference type="InterPro" id="IPR029058">
    <property type="entry name" value="AB_hydrolase_fold"/>
</dbReference>
<keyword evidence="3" id="KW-0378">Hydrolase</keyword>
<dbReference type="EMBL" id="QGDH01000035">
    <property type="protein sequence ID" value="RAR13436.1"/>
    <property type="molecule type" value="Genomic_DNA"/>
</dbReference>